<keyword evidence="2" id="KW-0378">Hydrolase</keyword>
<protein>
    <submittedName>
        <fullName evidence="2">MBL fold metallo-hydrolase</fullName>
    </submittedName>
</protein>
<dbReference type="RefSeq" id="WP_147168253.1">
    <property type="nucleotide sequence ID" value="NZ_VOOR01000031.1"/>
</dbReference>
<dbReference type="EMBL" id="VOOR01000031">
    <property type="protein sequence ID" value="TXB62346.1"/>
    <property type="molecule type" value="Genomic_DNA"/>
</dbReference>
<name>A0A5C6RIV5_9BACT</name>
<dbReference type="AlphaFoldDB" id="A0A5C6RIV5"/>
<dbReference type="PANTHER" id="PTHR42951">
    <property type="entry name" value="METALLO-BETA-LACTAMASE DOMAIN-CONTAINING"/>
    <property type="match status" value="1"/>
</dbReference>
<accession>A0A5C6RIV5</accession>
<dbReference type="SMART" id="SM00849">
    <property type="entry name" value="Lactamase_B"/>
    <property type="match status" value="1"/>
</dbReference>
<dbReference type="SUPFAM" id="SSF56281">
    <property type="entry name" value="Metallo-hydrolase/oxidoreductase"/>
    <property type="match status" value="1"/>
</dbReference>
<dbReference type="OrthoDB" id="9802248at2"/>
<evidence type="ECO:0000259" key="1">
    <source>
        <dbReference type="SMART" id="SM00849"/>
    </source>
</evidence>
<dbReference type="InterPro" id="IPR050855">
    <property type="entry name" value="NDM-1-like"/>
</dbReference>
<evidence type="ECO:0000313" key="3">
    <source>
        <dbReference type="Proteomes" id="UP000321580"/>
    </source>
</evidence>
<proteinExistence type="predicted"/>
<dbReference type="InterPro" id="IPR036866">
    <property type="entry name" value="RibonucZ/Hydroxyglut_hydro"/>
</dbReference>
<keyword evidence="3" id="KW-1185">Reference proteome</keyword>
<reference evidence="2 3" key="1">
    <citation type="submission" date="2019-08" db="EMBL/GenBank/DDBJ databases">
        <title>Genome of Phaeodactylibacter luteus.</title>
        <authorList>
            <person name="Bowman J.P."/>
        </authorList>
    </citation>
    <scope>NUCLEOTIDE SEQUENCE [LARGE SCALE GENOMIC DNA]</scope>
    <source>
        <strain evidence="2 3">KCTC 42180</strain>
    </source>
</reference>
<feature type="domain" description="Metallo-beta-lactamase" evidence="1">
    <location>
        <begin position="15"/>
        <end position="209"/>
    </location>
</feature>
<comment type="caution">
    <text evidence="2">The sequence shown here is derived from an EMBL/GenBank/DDBJ whole genome shotgun (WGS) entry which is preliminary data.</text>
</comment>
<evidence type="ECO:0000313" key="2">
    <source>
        <dbReference type="EMBL" id="TXB62346.1"/>
    </source>
</evidence>
<dbReference type="Proteomes" id="UP000321580">
    <property type="component" value="Unassembled WGS sequence"/>
</dbReference>
<gene>
    <name evidence="2" type="ORF">FRY97_14390</name>
</gene>
<dbReference type="PANTHER" id="PTHR42951:SF22">
    <property type="entry name" value="METALLO BETA-LACTAMASE SUPERFAMILY LIPOPROTEIN"/>
    <property type="match status" value="1"/>
</dbReference>
<organism evidence="2 3">
    <name type="scientific">Phaeodactylibacter luteus</name>
    <dbReference type="NCBI Taxonomy" id="1564516"/>
    <lineage>
        <taxon>Bacteria</taxon>
        <taxon>Pseudomonadati</taxon>
        <taxon>Bacteroidota</taxon>
        <taxon>Saprospiria</taxon>
        <taxon>Saprospirales</taxon>
        <taxon>Haliscomenobacteraceae</taxon>
        <taxon>Phaeodactylibacter</taxon>
    </lineage>
</organism>
<dbReference type="CDD" id="cd07726">
    <property type="entry name" value="ST1585-like_MBL-fold"/>
    <property type="match status" value="1"/>
</dbReference>
<dbReference type="InterPro" id="IPR037482">
    <property type="entry name" value="ST1585_MBL-fold"/>
</dbReference>
<dbReference type="InterPro" id="IPR001279">
    <property type="entry name" value="Metallo-B-lactamas"/>
</dbReference>
<sequence>MIKVIDLKFLGHPEAIAAFLLETANGPVLFETGPYATFGQLEEGLARHGYEPGDVKHVFITHIHLDHAGAAWALAQSGATIYMHPFGAAHLHDPSKLMASAARIYGDDMERLWSDMKGIPMEQIRAMEHEEAIEIGGQLIKSWHTPGHAVHHIAWQVADSLIAGDVAGVAIAGGPVVPPCPPPDINIEDWKASIQLMRSLPLAQVYLTHFGRIAGPALPAHLDELEKELDVWAAWIKPEFDQQHDPASITPRFQAFVAARLKGKGVSGELLEVYESANPSWMSVAGLLRYWKKKAASGL</sequence>
<dbReference type="GO" id="GO:0016787">
    <property type="term" value="F:hydrolase activity"/>
    <property type="evidence" value="ECO:0007669"/>
    <property type="project" value="UniProtKB-KW"/>
</dbReference>
<dbReference type="Gene3D" id="3.60.15.10">
    <property type="entry name" value="Ribonuclease Z/Hydroxyacylglutathione hydrolase-like"/>
    <property type="match status" value="1"/>
</dbReference>
<dbReference type="Pfam" id="PF00753">
    <property type="entry name" value="Lactamase_B"/>
    <property type="match status" value="1"/>
</dbReference>